<dbReference type="EMBL" id="JAGIOF010000001">
    <property type="protein sequence ID" value="MBP2386397.1"/>
    <property type="molecule type" value="Genomic_DNA"/>
</dbReference>
<proteinExistence type="inferred from homology"/>
<gene>
    <name evidence="3" type="ORF">JOF47_001908</name>
</gene>
<protein>
    <submittedName>
        <fullName evidence="3">NBD/HSP70 family sugar kinase</fullName>
    </submittedName>
</protein>
<dbReference type="InterPro" id="IPR043129">
    <property type="entry name" value="ATPase_NBD"/>
</dbReference>
<name>A0ABS4XD43_9MICC</name>
<organism evidence="3 4">
    <name type="scientific">Paeniglutamicibacter kerguelensis</name>
    <dbReference type="NCBI Taxonomy" id="254788"/>
    <lineage>
        <taxon>Bacteria</taxon>
        <taxon>Bacillati</taxon>
        <taxon>Actinomycetota</taxon>
        <taxon>Actinomycetes</taxon>
        <taxon>Micrococcales</taxon>
        <taxon>Micrococcaceae</taxon>
        <taxon>Paeniglutamicibacter</taxon>
    </lineage>
</organism>
<evidence type="ECO:0000313" key="4">
    <source>
        <dbReference type="Proteomes" id="UP001296993"/>
    </source>
</evidence>
<feature type="compositionally biased region" description="Polar residues" evidence="2">
    <location>
        <begin position="1"/>
        <end position="10"/>
    </location>
</feature>
<dbReference type="Pfam" id="PF00480">
    <property type="entry name" value="ROK"/>
    <property type="match status" value="1"/>
</dbReference>
<sequence>MSTEAATSSDKAPARSWSVGPQDQRALLLSEPELEVARAILIHGPSSRGELSQRLKLSPASLTRLSKPLLDAGIVRESDLILDGSVGRPIRLLDIRQEARFFVGIKITGKMAQGVLTDLRANSLVSGARELPAREVGDVLDALVDLIGDLCSRAGRQVSGVGISIGGQISGGVLVERAPFLDWRNVPLGDLLGQRTGLPVLVENDVTALVAAEQWFGVGREVADFAVVTIGAGVGYGLAMHRQVVRGRDTGLGLGGHFPLDPNGPLCLEGHRGCSTAMLTIPSICAQISTALQRDVGYGEAFELADAGNKVAHSVLQASAHALGRFLAAAANLTMVNVVVLGGEGIELFNRYEQSVRTALAADRDPEASEVRISVLSGEFDQWASGAAAVAIQKYAFG</sequence>
<dbReference type="Proteomes" id="UP001296993">
    <property type="component" value="Unassembled WGS sequence"/>
</dbReference>
<dbReference type="InterPro" id="IPR049874">
    <property type="entry name" value="ROK_cs"/>
</dbReference>
<keyword evidence="3" id="KW-0418">Kinase</keyword>
<dbReference type="InterPro" id="IPR036388">
    <property type="entry name" value="WH-like_DNA-bd_sf"/>
</dbReference>
<keyword evidence="3" id="KW-0808">Transferase</keyword>
<dbReference type="InterPro" id="IPR000600">
    <property type="entry name" value="ROK"/>
</dbReference>
<dbReference type="SUPFAM" id="SSF46785">
    <property type="entry name" value="Winged helix' DNA-binding domain"/>
    <property type="match status" value="1"/>
</dbReference>
<feature type="region of interest" description="Disordered" evidence="2">
    <location>
        <begin position="1"/>
        <end position="22"/>
    </location>
</feature>
<evidence type="ECO:0000256" key="2">
    <source>
        <dbReference type="SAM" id="MobiDB-lite"/>
    </source>
</evidence>
<evidence type="ECO:0000313" key="3">
    <source>
        <dbReference type="EMBL" id="MBP2386397.1"/>
    </source>
</evidence>
<dbReference type="PROSITE" id="PS01125">
    <property type="entry name" value="ROK"/>
    <property type="match status" value="1"/>
</dbReference>
<reference evidence="3 4" key="1">
    <citation type="submission" date="2021-03" db="EMBL/GenBank/DDBJ databases">
        <title>Sequencing the genomes of 1000 actinobacteria strains.</title>
        <authorList>
            <person name="Klenk H.-P."/>
        </authorList>
    </citation>
    <scope>NUCLEOTIDE SEQUENCE [LARGE SCALE GENOMIC DNA]</scope>
    <source>
        <strain evidence="3 4">DSM 15797</strain>
    </source>
</reference>
<accession>A0ABS4XD43</accession>
<dbReference type="Gene3D" id="3.30.420.40">
    <property type="match status" value="2"/>
</dbReference>
<dbReference type="SUPFAM" id="SSF53067">
    <property type="entry name" value="Actin-like ATPase domain"/>
    <property type="match status" value="1"/>
</dbReference>
<dbReference type="PANTHER" id="PTHR18964">
    <property type="entry name" value="ROK (REPRESSOR, ORF, KINASE) FAMILY"/>
    <property type="match status" value="1"/>
</dbReference>
<dbReference type="RefSeq" id="WP_209997299.1">
    <property type="nucleotide sequence ID" value="NZ_BAAAJY010000002.1"/>
</dbReference>
<dbReference type="Gene3D" id="1.10.10.10">
    <property type="entry name" value="Winged helix-like DNA-binding domain superfamily/Winged helix DNA-binding domain"/>
    <property type="match status" value="1"/>
</dbReference>
<comment type="caution">
    <text evidence="3">The sequence shown here is derived from an EMBL/GenBank/DDBJ whole genome shotgun (WGS) entry which is preliminary data.</text>
</comment>
<dbReference type="GO" id="GO:0016301">
    <property type="term" value="F:kinase activity"/>
    <property type="evidence" value="ECO:0007669"/>
    <property type="project" value="UniProtKB-KW"/>
</dbReference>
<dbReference type="PANTHER" id="PTHR18964:SF149">
    <property type="entry name" value="BIFUNCTIONAL UDP-N-ACETYLGLUCOSAMINE 2-EPIMERASE_N-ACETYLMANNOSAMINE KINASE"/>
    <property type="match status" value="1"/>
</dbReference>
<comment type="similarity">
    <text evidence="1">Belongs to the ROK (NagC/XylR) family.</text>
</comment>
<dbReference type="InterPro" id="IPR036390">
    <property type="entry name" value="WH_DNA-bd_sf"/>
</dbReference>
<evidence type="ECO:0000256" key="1">
    <source>
        <dbReference type="ARBA" id="ARBA00006479"/>
    </source>
</evidence>
<keyword evidence="4" id="KW-1185">Reference proteome</keyword>